<evidence type="ECO:0000313" key="3">
    <source>
        <dbReference type="Proteomes" id="UP001445472"/>
    </source>
</evidence>
<sequence length="368" mass="39019">MTVTARLLSTVVAPLEAASADAPEVTHRPGRRLMVQRGDDELVVRDLEADGPADVCFPAPWPRRFGEVAVSPEGDVAVFAGVHAVRAVESSGATRWEVRHGCWGGACSLVHTSFAEYADDEDHRYPDSGSAAFSVDGKLVWAHVRGPLSAGGESDDDQELWLVLDAADGSVLGRARTMTVGSASYHTPHPDPAQMGLSVGEGEEGSPVLWGRWDGQRLSVRKVDDELLLQDVSPSGRRLLAVDIGQYTLYPHAADDGTVLGELDAEGTVPPHPGSSGGDRVYWDCEAAFVDEDTVVAGTSGCDAGFGTVRHWLVDARTMTLLDEISYPFPAFGPVRSAGDGRWYTVSGDGASVCLWELPAVPGAPDGS</sequence>
<organism evidence="2 3">
    <name type="scientific">Streptomyces xantholiticus</name>
    <dbReference type="NCBI Taxonomy" id="68285"/>
    <lineage>
        <taxon>Bacteria</taxon>
        <taxon>Bacillati</taxon>
        <taxon>Actinomycetota</taxon>
        <taxon>Actinomycetes</taxon>
        <taxon>Kitasatosporales</taxon>
        <taxon>Streptomycetaceae</taxon>
        <taxon>Streptomyces</taxon>
    </lineage>
</organism>
<evidence type="ECO:0000256" key="1">
    <source>
        <dbReference type="SAM" id="MobiDB-lite"/>
    </source>
</evidence>
<feature type="region of interest" description="Disordered" evidence="1">
    <location>
        <begin position="182"/>
        <end position="203"/>
    </location>
</feature>
<proteinExistence type="predicted"/>
<dbReference type="EMBL" id="JBEPBX010000003">
    <property type="protein sequence ID" value="MER6612661.1"/>
    <property type="molecule type" value="Genomic_DNA"/>
</dbReference>
<evidence type="ECO:0000313" key="2">
    <source>
        <dbReference type="EMBL" id="MER6612661.1"/>
    </source>
</evidence>
<accession>A0ABV1UPT4</accession>
<dbReference type="RefSeq" id="WP_351975047.1">
    <property type="nucleotide sequence ID" value="NZ_JBEPBX010000003.1"/>
</dbReference>
<dbReference type="InterPro" id="IPR011047">
    <property type="entry name" value="Quinoprotein_ADH-like_sf"/>
</dbReference>
<evidence type="ECO:0008006" key="4">
    <source>
        <dbReference type="Google" id="ProtNLM"/>
    </source>
</evidence>
<protein>
    <recommendedName>
        <fullName evidence="4">WD40 repeat domain-containing protein</fullName>
    </recommendedName>
</protein>
<dbReference type="SUPFAM" id="SSF50998">
    <property type="entry name" value="Quinoprotein alcohol dehydrogenase-like"/>
    <property type="match status" value="1"/>
</dbReference>
<name>A0ABV1UPT4_9ACTN</name>
<keyword evidence="3" id="KW-1185">Reference proteome</keyword>
<reference evidence="2 3" key="1">
    <citation type="submission" date="2024-06" db="EMBL/GenBank/DDBJ databases">
        <title>The Natural Products Discovery Center: Release of the First 8490 Sequenced Strains for Exploring Actinobacteria Biosynthetic Diversity.</title>
        <authorList>
            <person name="Kalkreuter E."/>
            <person name="Kautsar S.A."/>
            <person name="Yang D."/>
            <person name="Bader C.D."/>
            <person name="Teijaro C.N."/>
            <person name="Fluegel L."/>
            <person name="Davis C.M."/>
            <person name="Simpson J.R."/>
            <person name="Lauterbach L."/>
            <person name="Steele A.D."/>
            <person name="Gui C."/>
            <person name="Meng S."/>
            <person name="Li G."/>
            <person name="Viehrig K."/>
            <person name="Ye F."/>
            <person name="Su P."/>
            <person name="Kiefer A.F."/>
            <person name="Nichols A."/>
            <person name="Cepeda A.J."/>
            <person name="Yan W."/>
            <person name="Fan B."/>
            <person name="Jiang Y."/>
            <person name="Adhikari A."/>
            <person name="Zheng C.-J."/>
            <person name="Schuster L."/>
            <person name="Cowan T.M."/>
            <person name="Smanski M.J."/>
            <person name="Chevrette M.G."/>
            <person name="De Carvalho L.P.S."/>
            <person name="Shen B."/>
        </authorList>
    </citation>
    <scope>NUCLEOTIDE SEQUENCE [LARGE SCALE GENOMIC DNA]</scope>
    <source>
        <strain evidence="2 3">NPDC000837</strain>
    </source>
</reference>
<dbReference type="Proteomes" id="UP001445472">
    <property type="component" value="Unassembled WGS sequence"/>
</dbReference>
<gene>
    <name evidence="2" type="ORF">ABT276_04570</name>
</gene>
<comment type="caution">
    <text evidence="2">The sequence shown here is derived from an EMBL/GenBank/DDBJ whole genome shotgun (WGS) entry which is preliminary data.</text>
</comment>